<sequence>MDAVNVSDLKDQIESLLARVEAGEVVEIARDGQAVARVTRIEPDPVRKPIDVDALRRLAASLPFDPSNAADIVRRMRDDARY</sequence>
<reference evidence="2 3" key="1">
    <citation type="journal article" date="2013" name="Antonie Van Leeuwenhoek">
        <title>Sphingomonas ginsenosidivorax sp. nov., with the ability to transform ginsenosides.</title>
        <authorList>
            <person name="Jin X.F."/>
            <person name="Kim J.K."/>
            <person name="Liu Q.M."/>
            <person name="Kang M.S."/>
            <person name="He D."/>
            <person name="Jin F.X."/>
            <person name="Kim S.C."/>
            <person name="Im W.T."/>
        </authorList>
    </citation>
    <scope>NUCLEOTIDE SEQUENCE [LARGE SCALE GENOMIC DNA]</scope>
    <source>
        <strain evidence="2 3">KHI67</strain>
    </source>
</reference>
<dbReference type="InterPro" id="IPR036165">
    <property type="entry name" value="YefM-like_sf"/>
</dbReference>
<dbReference type="AlphaFoldDB" id="A0A5C6UHZ6"/>
<comment type="similarity">
    <text evidence="1">Belongs to the phD/YefM antitoxin family.</text>
</comment>
<evidence type="ECO:0000313" key="2">
    <source>
        <dbReference type="EMBL" id="TXC72413.1"/>
    </source>
</evidence>
<dbReference type="OrthoDB" id="9800503at2"/>
<evidence type="ECO:0000256" key="1">
    <source>
        <dbReference type="ARBA" id="ARBA00009981"/>
    </source>
</evidence>
<keyword evidence="3" id="KW-1185">Reference proteome</keyword>
<gene>
    <name evidence="2" type="ORF">FSB78_16765</name>
</gene>
<dbReference type="SUPFAM" id="SSF143120">
    <property type="entry name" value="YefM-like"/>
    <property type="match status" value="1"/>
</dbReference>
<accession>A0A5C6UHZ6</accession>
<dbReference type="Proteomes" id="UP000321250">
    <property type="component" value="Unassembled WGS sequence"/>
</dbReference>
<dbReference type="RefSeq" id="WP_147083687.1">
    <property type="nucleotide sequence ID" value="NZ_VOQR01000001.1"/>
</dbReference>
<name>A0A5C6UHZ6_9SPHN</name>
<protein>
    <submittedName>
        <fullName evidence="2">Type II toxin-antitoxin system prevent-host-death family antitoxin</fullName>
    </submittedName>
</protein>
<evidence type="ECO:0000313" key="3">
    <source>
        <dbReference type="Proteomes" id="UP000321250"/>
    </source>
</evidence>
<proteinExistence type="inferred from homology"/>
<organism evidence="2 3">
    <name type="scientific">Sphingomonas ginsenosidivorax</name>
    <dbReference type="NCBI Taxonomy" id="862135"/>
    <lineage>
        <taxon>Bacteria</taxon>
        <taxon>Pseudomonadati</taxon>
        <taxon>Pseudomonadota</taxon>
        <taxon>Alphaproteobacteria</taxon>
        <taxon>Sphingomonadales</taxon>
        <taxon>Sphingomonadaceae</taxon>
        <taxon>Sphingomonas</taxon>
    </lineage>
</organism>
<dbReference type="EMBL" id="VOQR01000001">
    <property type="protein sequence ID" value="TXC72413.1"/>
    <property type="molecule type" value="Genomic_DNA"/>
</dbReference>
<dbReference type="Gene3D" id="3.40.1620.10">
    <property type="entry name" value="YefM-like domain"/>
    <property type="match status" value="1"/>
</dbReference>
<comment type="caution">
    <text evidence="2">The sequence shown here is derived from an EMBL/GenBank/DDBJ whole genome shotgun (WGS) entry which is preliminary data.</text>
</comment>